<dbReference type="SUPFAM" id="SSF48264">
    <property type="entry name" value="Cytochrome P450"/>
    <property type="match status" value="1"/>
</dbReference>
<name>A0ABR2IAS3_9PEZI</name>
<dbReference type="Proteomes" id="UP001390339">
    <property type="component" value="Unassembled WGS sequence"/>
</dbReference>
<dbReference type="InterPro" id="IPR036396">
    <property type="entry name" value="Cyt_P450_sf"/>
</dbReference>
<evidence type="ECO:0000256" key="5">
    <source>
        <dbReference type="ARBA" id="ARBA00023002"/>
    </source>
</evidence>
<evidence type="ECO:0000256" key="4">
    <source>
        <dbReference type="ARBA" id="ARBA00022723"/>
    </source>
</evidence>
<keyword evidence="7" id="KW-0503">Monooxygenase</keyword>
<comment type="cofactor">
    <cofactor evidence="1">
        <name>heme</name>
        <dbReference type="ChEBI" id="CHEBI:30413"/>
    </cofactor>
</comment>
<evidence type="ECO:0000256" key="7">
    <source>
        <dbReference type="ARBA" id="ARBA00023033"/>
    </source>
</evidence>
<keyword evidence="9" id="KW-1185">Reference proteome</keyword>
<evidence type="ECO:0000256" key="6">
    <source>
        <dbReference type="ARBA" id="ARBA00023004"/>
    </source>
</evidence>
<evidence type="ECO:0000256" key="1">
    <source>
        <dbReference type="ARBA" id="ARBA00001971"/>
    </source>
</evidence>
<keyword evidence="6" id="KW-0408">Iron</keyword>
<dbReference type="InterPro" id="IPR050121">
    <property type="entry name" value="Cytochrome_P450_monoxygenase"/>
</dbReference>
<reference evidence="8 9" key="1">
    <citation type="journal article" date="2024" name="IMA Fungus">
        <title>Apiospora arundinis, a panoply of carbohydrate-active enzymes and secondary metabolites.</title>
        <authorList>
            <person name="Sorensen T."/>
            <person name="Petersen C."/>
            <person name="Muurmann A.T."/>
            <person name="Christiansen J.V."/>
            <person name="Brundto M.L."/>
            <person name="Overgaard C.K."/>
            <person name="Boysen A.T."/>
            <person name="Wollenberg R.D."/>
            <person name="Larsen T.O."/>
            <person name="Sorensen J.L."/>
            <person name="Nielsen K.L."/>
            <person name="Sondergaard T.E."/>
        </authorList>
    </citation>
    <scope>NUCLEOTIDE SEQUENCE [LARGE SCALE GENOMIC DNA]</scope>
    <source>
        <strain evidence="8 9">AAU 773</strain>
    </source>
</reference>
<dbReference type="PANTHER" id="PTHR24305">
    <property type="entry name" value="CYTOCHROME P450"/>
    <property type="match status" value="1"/>
</dbReference>
<proteinExistence type="inferred from homology"/>
<accession>A0ABR2IAS3</accession>
<comment type="similarity">
    <text evidence="2">Belongs to the cytochrome P450 family.</text>
</comment>
<evidence type="ECO:0000313" key="8">
    <source>
        <dbReference type="EMBL" id="KAK8859916.1"/>
    </source>
</evidence>
<comment type="caution">
    <text evidence="8">The sequence shown here is derived from an EMBL/GenBank/DDBJ whole genome shotgun (WGS) entry which is preliminary data.</text>
</comment>
<dbReference type="EMBL" id="JAPCWZ010000006">
    <property type="protein sequence ID" value="KAK8859916.1"/>
    <property type="molecule type" value="Genomic_DNA"/>
</dbReference>
<keyword evidence="5" id="KW-0560">Oxidoreductase</keyword>
<organism evidence="8 9">
    <name type="scientific">Apiospora arundinis</name>
    <dbReference type="NCBI Taxonomy" id="335852"/>
    <lineage>
        <taxon>Eukaryota</taxon>
        <taxon>Fungi</taxon>
        <taxon>Dikarya</taxon>
        <taxon>Ascomycota</taxon>
        <taxon>Pezizomycotina</taxon>
        <taxon>Sordariomycetes</taxon>
        <taxon>Xylariomycetidae</taxon>
        <taxon>Amphisphaeriales</taxon>
        <taxon>Apiosporaceae</taxon>
        <taxon>Apiospora</taxon>
    </lineage>
</organism>
<gene>
    <name evidence="8" type="ORF">PGQ11_010650</name>
</gene>
<evidence type="ECO:0000256" key="2">
    <source>
        <dbReference type="ARBA" id="ARBA00010617"/>
    </source>
</evidence>
<dbReference type="Gene3D" id="1.10.630.10">
    <property type="entry name" value="Cytochrome P450"/>
    <property type="match status" value="1"/>
</dbReference>
<sequence length="193" mass="21510">MLLFGLLGAALGYGAYAIALFLVFTASYRLLLHLLRNYPGSLFAKLTDAYTGLFAVQKRLHLVLLGLHEKHDPIIRPAPNRLLSNSASAFKAIYQNDDRITKLFTYELMARNGVYSASNTLDRDLHRHKRRIVGQAFSPRSIRSFQPALQFQVDIFLEQMLGSSGQPVNMTEKMGHLAADVVGQLALGYDLAT</sequence>
<protein>
    <submittedName>
        <fullName evidence="8">Cytochrome P450</fullName>
    </submittedName>
</protein>
<dbReference type="PANTHER" id="PTHR24305:SF237">
    <property type="entry name" value="CYTOCHROME P450 MONOOXYGENASE ATNE-RELATED"/>
    <property type="match status" value="1"/>
</dbReference>
<evidence type="ECO:0000313" key="9">
    <source>
        <dbReference type="Proteomes" id="UP001390339"/>
    </source>
</evidence>
<evidence type="ECO:0000256" key="3">
    <source>
        <dbReference type="ARBA" id="ARBA00022617"/>
    </source>
</evidence>
<keyword evidence="3" id="KW-0349">Heme</keyword>
<keyword evidence="4" id="KW-0479">Metal-binding</keyword>